<dbReference type="PANTHER" id="PTHR20870:SF0">
    <property type="entry name" value="BARDET-BIEDL SYNDROME 1 PROTEIN"/>
    <property type="match status" value="1"/>
</dbReference>
<sequence length="172" mass="19450">MFRRTANFNTRMDYNPTPPAHALKLAIPKKTKIFIDQTNRELELASKIHQAYQKELFNLRYKVAAECLQLVSSSSTTVSTTSTLPVEISVDIHGFGPSFRMVVHLLSSRKNNLYGMLLSIISDPEMYEFTNPLIPIHSLATGQSYSYTTLLYCKDPEKVCGLLDSSPRLNVF</sequence>
<name>A0A8R1DS99_CAEJA</name>
<evidence type="ECO:0000313" key="3">
    <source>
        <dbReference type="Proteomes" id="UP000005237"/>
    </source>
</evidence>
<dbReference type="GO" id="GO:0005930">
    <property type="term" value="C:axoneme"/>
    <property type="evidence" value="ECO:0007669"/>
    <property type="project" value="TreeGrafter"/>
</dbReference>
<dbReference type="GO" id="GO:0005113">
    <property type="term" value="F:patched binding"/>
    <property type="evidence" value="ECO:0007669"/>
    <property type="project" value="TreeGrafter"/>
</dbReference>
<dbReference type="GO" id="GO:0005119">
    <property type="term" value="F:smoothened binding"/>
    <property type="evidence" value="ECO:0007669"/>
    <property type="project" value="TreeGrafter"/>
</dbReference>
<dbReference type="InterPro" id="IPR056419">
    <property type="entry name" value="GAE_BBS1"/>
</dbReference>
<dbReference type="GO" id="GO:1905515">
    <property type="term" value="P:non-motile cilium assembly"/>
    <property type="evidence" value="ECO:0007669"/>
    <property type="project" value="InterPro"/>
</dbReference>
<dbReference type="EnsemblMetazoa" id="CJA10503a.1">
    <property type="protein sequence ID" value="CJA10503a.1"/>
    <property type="gene ID" value="WBGene00129707"/>
</dbReference>
<dbReference type="AlphaFoldDB" id="A0A8R1DS99"/>
<dbReference type="InterPro" id="IPR028784">
    <property type="entry name" value="BBS1"/>
</dbReference>
<evidence type="ECO:0000313" key="2">
    <source>
        <dbReference type="EnsemblMetazoa" id="CJA10503a.1"/>
    </source>
</evidence>
<dbReference type="GO" id="GO:0005813">
    <property type="term" value="C:centrosome"/>
    <property type="evidence" value="ECO:0007669"/>
    <property type="project" value="TreeGrafter"/>
</dbReference>
<reference evidence="2" key="2">
    <citation type="submission" date="2022-06" db="UniProtKB">
        <authorList>
            <consortium name="EnsemblMetazoa"/>
        </authorList>
    </citation>
    <scope>IDENTIFICATION</scope>
    <source>
        <strain evidence="2">DF5081</strain>
    </source>
</reference>
<dbReference type="Pfam" id="PF23304">
    <property type="entry name" value="GAE_BBS1"/>
    <property type="match status" value="1"/>
</dbReference>
<evidence type="ECO:0000259" key="1">
    <source>
        <dbReference type="Pfam" id="PF23304"/>
    </source>
</evidence>
<dbReference type="GO" id="GO:0061512">
    <property type="term" value="P:protein localization to cilium"/>
    <property type="evidence" value="ECO:0007669"/>
    <property type="project" value="TreeGrafter"/>
</dbReference>
<feature type="domain" description="Bardet-Biedl syndrome 1 protein GAE" evidence="1">
    <location>
        <begin position="87"/>
        <end position="158"/>
    </location>
</feature>
<proteinExistence type="predicted"/>
<reference evidence="3" key="1">
    <citation type="submission" date="2010-08" db="EMBL/GenBank/DDBJ databases">
        <authorList>
            <consortium name="Caenorhabditis japonica Sequencing Consortium"/>
            <person name="Wilson R.K."/>
        </authorList>
    </citation>
    <scope>NUCLEOTIDE SEQUENCE [LARGE SCALE GENOMIC DNA]</scope>
    <source>
        <strain evidence="3">DF5081</strain>
    </source>
</reference>
<dbReference type="Proteomes" id="UP000005237">
    <property type="component" value="Unassembled WGS sequence"/>
</dbReference>
<protein>
    <recommendedName>
        <fullName evidence="1">Bardet-Biedl syndrome 1 protein GAE domain-containing protein</fullName>
    </recommendedName>
</protein>
<dbReference type="GO" id="GO:0034464">
    <property type="term" value="C:BBSome"/>
    <property type="evidence" value="ECO:0007669"/>
    <property type="project" value="InterPro"/>
</dbReference>
<organism evidence="2 3">
    <name type="scientific">Caenorhabditis japonica</name>
    <dbReference type="NCBI Taxonomy" id="281687"/>
    <lineage>
        <taxon>Eukaryota</taxon>
        <taxon>Metazoa</taxon>
        <taxon>Ecdysozoa</taxon>
        <taxon>Nematoda</taxon>
        <taxon>Chromadorea</taxon>
        <taxon>Rhabditida</taxon>
        <taxon>Rhabditina</taxon>
        <taxon>Rhabditomorpha</taxon>
        <taxon>Rhabditoidea</taxon>
        <taxon>Rhabditidae</taxon>
        <taxon>Peloderinae</taxon>
        <taxon>Caenorhabditis</taxon>
    </lineage>
</organism>
<dbReference type="PANTHER" id="PTHR20870">
    <property type="entry name" value="BARDET-BIEDL SYNDROME 1 PROTEIN"/>
    <property type="match status" value="1"/>
</dbReference>
<accession>A0A8R1DS99</accession>
<keyword evidence="3" id="KW-1185">Reference proteome</keyword>